<sequence length="251" mass="27089">MLSTLLADFRIVFDRDPAARNWLEVLFCYPGLQALVFHRVAHRLNRMGIPFIPRLMSYISRFLTGVEIHPGATIGKGIFIDHGMGVVIGETAIIGDYTLIYQGVTLGGTGKDQGKRHPTVGENVVVGAGAKVLGNIQIGNNVRIGAGSVVLRDVPSDCTVVGIPGRIVYRSGVKVNPLEHGSLPDSEAEVIRILLDKIETLSQQVQELQSQAYLVPAGQIKAEICRKLESSAPHCEISDAVIQQFLDGSGI</sequence>
<evidence type="ECO:0000256" key="1">
    <source>
        <dbReference type="ARBA" id="ARBA00004876"/>
    </source>
</evidence>
<evidence type="ECO:0000256" key="11">
    <source>
        <dbReference type="PIRNR" id="PIRNR000441"/>
    </source>
</evidence>
<evidence type="ECO:0000256" key="6">
    <source>
        <dbReference type="ARBA" id="ARBA00022679"/>
    </source>
</evidence>
<dbReference type="InterPro" id="IPR053376">
    <property type="entry name" value="Serine_acetyltransferase"/>
</dbReference>
<comment type="similarity">
    <text evidence="2 11">Belongs to the transferase hexapeptide repeat family.</text>
</comment>
<gene>
    <name evidence="12" type="primary">cysE</name>
    <name evidence="12" type="ORF">C7B64_04555</name>
</gene>
<evidence type="ECO:0000313" key="13">
    <source>
        <dbReference type="Proteomes" id="UP000238762"/>
    </source>
</evidence>
<keyword evidence="13" id="KW-1185">Reference proteome</keyword>
<organism evidence="12 13">
    <name type="scientific">Merismopedia glauca CCAP 1448/3</name>
    <dbReference type="NCBI Taxonomy" id="1296344"/>
    <lineage>
        <taxon>Bacteria</taxon>
        <taxon>Bacillati</taxon>
        <taxon>Cyanobacteriota</taxon>
        <taxon>Cyanophyceae</taxon>
        <taxon>Synechococcales</taxon>
        <taxon>Merismopediaceae</taxon>
        <taxon>Merismopedia</taxon>
    </lineage>
</organism>
<dbReference type="AlphaFoldDB" id="A0A2T1C7T6"/>
<evidence type="ECO:0000256" key="2">
    <source>
        <dbReference type="ARBA" id="ARBA00007274"/>
    </source>
</evidence>
<evidence type="ECO:0000256" key="5">
    <source>
        <dbReference type="ARBA" id="ARBA00022605"/>
    </source>
</evidence>
<reference evidence="12 13" key="1">
    <citation type="submission" date="2018-02" db="EMBL/GenBank/DDBJ databases">
        <authorList>
            <person name="Cohen D.B."/>
            <person name="Kent A.D."/>
        </authorList>
    </citation>
    <scope>NUCLEOTIDE SEQUENCE [LARGE SCALE GENOMIC DNA]</scope>
    <source>
        <strain evidence="12 13">CCAP 1448/3</strain>
    </source>
</reference>
<dbReference type="InterPro" id="IPR005881">
    <property type="entry name" value="Ser_O-AcTrfase"/>
</dbReference>
<keyword evidence="6 11" id="KW-0808">Transferase</keyword>
<dbReference type="GO" id="GO:0009001">
    <property type="term" value="F:serine O-acetyltransferase activity"/>
    <property type="evidence" value="ECO:0007669"/>
    <property type="project" value="UniProtKB-EC"/>
</dbReference>
<comment type="catalytic activity">
    <reaction evidence="10 11">
        <text>L-serine + acetyl-CoA = O-acetyl-L-serine + CoA</text>
        <dbReference type="Rhea" id="RHEA:24560"/>
        <dbReference type="ChEBI" id="CHEBI:33384"/>
        <dbReference type="ChEBI" id="CHEBI:57287"/>
        <dbReference type="ChEBI" id="CHEBI:57288"/>
        <dbReference type="ChEBI" id="CHEBI:58340"/>
        <dbReference type="EC" id="2.3.1.30"/>
    </reaction>
</comment>
<evidence type="ECO:0000313" key="12">
    <source>
        <dbReference type="EMBL" id="PSB04342.1"/>
    </source>
</evidence>
<protein>
    <recommendedName>
        <fullName evidence="4 11">Serine acetyltransferase</fullName>
        <ecNumber evidence="3 11">2.3.1.30</ecNumber>
    </recommendedName>
</protein>
<dbReference type="InterPro" id="IPR045304">
    <property type="entry name" value="LbH_SAT"/>
</dbReference>
<dbReference type="EC" id="2.3.1.30" evidence="3 11"/>
<keyword evidence="7" id="KW-0677">Repeat</keyword>
<dbReference type="OrthoDB" id="9801456at2"/>
<dbReference type="Gene3D" id="2.160.10.10">
    <property type="entry name" value="Hexapeptide repeat proteins"/>
    <property type="match status" value="1"/>
</dbReference>
<comment type="pathway">
    <text evidence="1">Amino-acid biosynthesis; L-cysteine biosynthesis; L-cysteine from L-serine: step 1/2.</text>
</comment>
<dbReference type="Pfam" id="PF00132">
    <property type="entry name" value="Hexapep"/>
    <property type="match status" value="1"/>
</dbReference>
<dbReference type="Proteomes" id="UP000238762">
    <property type="component" value="Unassembled WGS sequence"/>
</dbReference>
<keyword evidence="9 11" id="KW-0012">Acyltransferase</keyword>
<dbReference type="FunFam" id="2.160.10.10:FF:000007">
    <property type="entry name" value="Serine acetyltransferase"/>
    <property type="match status" value="1"/>
</dbReference>
<dbReference type="PROSITE" id="PS00101">
    <property type="entry name" value="HEXAPEP_TRANSFERASES"/>
    <property type="match status" value="1"/>
</dbReference>
<dbReference type="NCBIfam" id="NF041874">
    <property type="entry name" value="EPS_EpsC"/>
    <property type="match status" value="1"/>
</dbReference>
<dbReference type="SUPFAM" id="SSF51161">
    <property type="entry name" value="Trimeric LpxA-like enzymes"/>
    <property type="match status" value="1"/>
</dbReference>
<dbReference type="PIRSF" id="PIRSF000441">
    <property type="entry name" value="CysE"/>
    <property type="match status" value="1"/>
</dbReference>
<evidence type="ECO:0000256" key="10">
    <source>
        <dbReference type="ARBA" id="ARBA00049486"/>
    </source>
</evidence>
<name>A0A2T1C7T6_9CYAN</name>
<dbReference type="InterPro" id="IPR018357">
    <property type="entry name" value="Hexapep_transf_CS"/>
</dbReference>
<dbReference type="GO" id="GO:0005737">
    <property type="term" value="C:cytoplasm"/>
    <property type="evidence" value="ECO:0007669"/>
    <property type="project" value="InterPro"/>
</dbReference>
<proteinExistence type="inferred from homology"/>
<evidence type="ECO:0000256" key="8">
    <source>
        <dbReference type="ARBA" id="ARBA00023192"/>
    </source>
</evidence>
<dbReference type="GO" id="GO:0006535">
    <property type="term" value="P:cysteine biosynthetic process from serine"/>
    <property type="evidence" value="ECO:0007669"/>
    <property type="project" value="InterPro"/>
</dbReference>
<dbReference type="InterPro" id="IPR001451">
    <property type="entry name" value="Hexapep"/>
</dbReference>
<evidence type="ECO:0000256" key="9">
    <source>
        <dbReference type="ARBA" id="ARBA00023315"/>
    </source>
</evidence>
<dbReference type="PANTHER" id="PTHR42811">
    <property type="entry name" value="SERINE ACETYLTRANSFERASE"/>
    <property type="match status" value="1"/>
</dbReference>
<comment type="caution">
    <text evidence="12">The sequence shown here is derived from an EMBL/GenBank/DDBJ whole genome shotgun (WGS) entry which is preliminary data.</text>
</comment>
<keyword evidence="8" id="KW-0198">Cysteine biosynthesis</keyword>
<dbReference type="RefSeq" id="WP_106287465.1">
    <property type="nucleotide sequence ID" value="NZ_CAWNTC010000196.1"/>
</dbReference>
<dbReference type="CDD" id="cd03354">
    <property type="entry name" value="LbH_SAT"/>
    <property type="match status" value="1"/>
</dbReference>
<dbReference type="InterPro" id="IPR042122">
    <property type="entry name" value="Ser_AcTrfase_N_sf"/>
</dbReference>
<evidence type="ECO:0000256" key="7">
    <source>
        <dbReference type="ARBA" id="ARBA00022737"/>
    </source>
</evidence>
<evidence type="ECO:0000256" key="3">
    <source>
        <dbReference type="ARBA" id="ARBA00013266"/>
    </source>
</evidence>
<keyword evidence="5" id="KW-0028">Amino-acid biosynthesis</keyword>
<dbReference type="InterPro" id="IPR011004">
    <property type="entry name" value="Trimer_LpxA-like_sf"/>
</dbReference>
<accession>A0A2T1C7T6</accession>
<dbReference type="GO" id="GO:0031470">
    <property type="term" value="C:carboxysome"/>
    <property type="evidence" value="ECO:0007669"/>
    <property type="project" value="UniProtKB-ARBA"/>
</dbReference>
<reference evidence="12 13" key="2">
    <citation type="submission" date="2018-03" db="EMBL/GenBank/DDBJ databases">
        <title>The ancient ancestry and fast evolution of plastids.</title>
        <authorList>
            <person name="Moore K.R."/>
            <person name="Magnabosco C."/>
            <person name="Momper L."/>
            <person name="Gold D.A."/>
            <person name="Bosak T."/>
            <person name="Fournier G.P."/>
        </authorList>
    </citation>
    <scope>NUCLEOTIDE SEQUENCE [LARGE SCALE GENOMIC DNA]</scope>
    <source>
        <strain evidence="12 13">CCAP 1448/3</strain>
    </source>
</reference>
<evidence type="ECO:0000256" key="4">
    <source>
        <dbReference type="ARBA" id="ARBA00018522"/>
    </source>
</evidence>
<dbReference type="EMBL" id="PVWJ01000014">
    <property type="protein sequence ID" value="PSB04342.1"/>
    <property type="molecule type" value="Genomic_DNA"/>
</dbReference>
<dbReference type="NCBIfam" id="TIGR01172">
    <property type="entry name" value="cysE"/>
    <property type="match status" value="1"/>
</dbReference>
<dbReference type="Gene3D" id="1.10.3130.10">
    <property type="entry name" value="serine acetyltransferase, domain 1"/>
    <property type="match status" value="1"/>
</dbReference>
<dbReference type="GO" id="GO:0043886">
    <property type="term" value="F:structural constituent of carboxysome shell"/>
    <property type="evidence" value="ECO:0007669"/>
    <property type="project" value="UniProtKB-ARBA"/>
</dbReference>